<proteinExistence type="predicted"/>
<dbReference type="OrthoDB" id="4664297at2759"/>
<dbReference type="AlphaFoldDB" id="A0A0C9U683"/>
<dbReference type="HOGENOM" id="CLU_2185609_0_0_1"/>
<gene>
    <name evidence="1" type="ORF">M422DRAFT_268746</name>
</gene>
<protein>
    <submittedName>
        <fullName evidence="1">Uncharacterized protein</fullName>
    </submittedName>
</protein>
<reference evidence="1 2" key="1">
    <citation type="submission" date="2014-06" db="EMBL/GenBank/DDBJ databases">
        <title>Evolutionary Origins and Diversification of the Mycorrhizal Mutualists.</title>
        <authorList>
            <consortium name="DOE Joint Genome Institute"/>
            <consortium name="Mycorrhizal Genomics Consortium"/>
            <person name="Kohler A."/>
            <person name="Kuo A."/>
            <person name="Nagy L.G."/>
            <person name="Floudas D."/>
            <person name="Copeland A."/>
            <person name="Barry K.W."/>
            <person name="Cichocki N."/>
            <person name="Veneault-Fourrey C."/>
            <person name="LaButti K."/>
            <person name="Lindquist E.A."/>
            <person name="Lipzen A."/>
            <person name="Lundell T."/>
            <person name="Morin E."/>
            <person name="Murat C."/>
            <person name="Riley R."/>
            <person name="Ohm R."/>
            <person name="Sun H."/>
            <person name="Tunlid A."/>
            <person name="Henrissat B."/>
            <person name="Grigoriev I.V."/>
            <person name="Hibbett D.S."/>
            <person name="Martin F."/>
        </authorList>
    </citation>
    <scope>NUCLEOTIDE SEQUENCE [LARGE SCALE GENOMIC DNA]</scope>
    <source>
        <strain evidence="1 2">SS14</strain>
    </source>
</reference>
<dbReference type="Proteomes" id="UP000054279">
    <property type="component" value="Unassembled WGS sequence"/>
</dbReference>
<keyword evidence="2" id="KW-1185">Reference proteome</keyword>
<name>A0A0C9U683_SPHS4</name>
<accession>A0A0C9U683</accession>
<organism evidence="1 2">
    <name type="scientific">Sphaerobolus stellatus (strain SS14)</name>
    <dbReference type="NCBI Taxonomy" id="990650"/>
    <lineage>
        <taxon>Eukaryota</taxon>
        <taxon>Fungi</taxon>
        <taxon>Dikarya</taxon>
        <taxon>Basidiomycota</taxon>
        <taxon>Agaricomycotina</taxon>
        <taxon>Agaricomycetes</taxon>
        <taxon>Phallomycetidae</taxon>
        <taxon>Geastrales</taxon>
        <taxon>Sphaerobolaceae</taxon>
        <taxon>Sphaerobolus</taxon>
    </lineage>
</organism>
<sequence>MLHSASKNYNREQRIITNPPIALKEEYPFRFSREDGEYSLVERKTLRALGVDKLDWKISTERKGVVPKRLGRQAVLMELEKKRLKEYYGKDRVPTVVPPGNTGAIPSQA</sequence>
<evidence type="ECO:0000313" key="2">
    <source>
        <dbReference type="Proteomes" id="UP000054279"/>
    </source>
</evidence>
<dbReference type="EMBL" id="KN837275">
    <property type="protein sequence ID" value="KIJ29794.1"/>
    <property type="molecule type" value="Genomic_DNA"/>
</dbReference>
<evidence type="ECO:0000313" key="1">
    <source>
        <dbReference type="EMBL" id="KIJ29794.1"/>
    </source>
</evidence>